<dbReference type="AlphaFoldDB" id="A0AA35RV26"/>
<dbReference type="GO" id="GO:0016020">
    <property type="term" value="C:membrane"/>
    <property type="evidence" value="ECO:0007669"/>
    <property type="project" value="InterPro"/>
</dbReference>
<feature type="region of interest" description="Disordered" evidence="4">
    <location>
        <begin position="1242"/>
        <end position="1266"/>
    </location>
</feature>
<gene>
    <name evidence="7" type="ORF">GBAR_LOCUS10569</name>
</gene>
<evidence type="ECO:0000256" key="1">
    <source>
        <dbReference type="ARBA" id="ARBA00022729"/>
    </source>
</evidence>
<keyword evidence="1" id="KW-0732">Signal</keyword>
<keyword evidence="8" id="KW-1185">Reference proteome</keyword>
<evidence type="ECO:0000313" key="7">
    <source>
        <dbReference type="EMBL" id="CAI8017403.1"/>
    </source>
</evidence>
<organism evidence="7 8">
    <name type="scientific">Geodia barretti</name>
    <name type="common">Barrett's horny sponge</name>
    <dbReference type="NCBI Taxonomy" id="519541"/>
    <lineage>
        <taxon>Eukaryota</taxon>
        <taxon>Metazoa</taxon>
        <taxon>Porifera</taxon>
        <taxon>Demospongiae</taxon>
        <taxon>Heteroscleromorpha</taxon>
        <taxon>Tetractinellida</taxon>
        <taxon>Astrophorina</taxon>
        <taxon>Geodiidae</taxon>
        <taxon>Geodia</taxon>
    </lineage>
</organism>
<dbReference type="Gene3D" id="2.60.40.2030">
    <property type="match status" value="2"/>
</dbReference>
<evidence type="ECO:0000256" key="2">
    <source>
        <dbReference type="ARBA" id="ARBA00022737"/>
    </source>
</evidence>
<feature type="region of interest" description="Disordered" evidence="4">
    <location>
        <begin position="1088"/>
        <end position="1130"/>
    </location>
</feature>
<evidence type="ECO:0000256" key="3">
    <source>
        <dbReference type="ARBA" id="ARBA00022837"/>
    </source>
</evidence>
<proteinExistence type="predicted"/>
<sequence length="1266" mass="138259">REPLVINERDSASFSVVRSGFNLHLLTKACYQILPNRTLTNATVSEDFSLMSGCVQSHDHWCATFSVNQTEVRCSVFARPDNLLEGKESVFLQLLPGLRYGTLGQQTLLNITILDRTEPAHIGLVSNVFHIHEREGLQRFPINRSGSINGVNKILCKLKPIEAMTQITGEETADFIVPRTPETVTFQPFDSTENCSMYLRDDDVYEGVETLNLELDLSPQDPRVQIDPNRKKATIYIHDSEDEPKVWFASTSYTVQEPISNFEVDQHYAILSLRRSGDTSGPSAVAYTTLGGSAEPEEHFIPINGTSLFEPGDKTKNITIPILASEDSLEVSFTVRLLSNVATSPGSAPAPALVSERDEAIVVVLNTPVAGVLFPDRPVVVSLLPNGSFATESSLYFNAPVVCIDPCDEDFLTVDEEASSYTMYCRNQQIDSSLTEYTWFISSSPSLSSNRVFDYQPVEQATVFTSFDGKVLEPVYLNRSTYVRCSAQAITRLGTRGGTRLSAGVYLSRSVLSLTEDTCDSVSSFFELHENDGFTGHPEELLRLTVILKHHDNYIPLVSSRPFDLSDRELFLSLLTRPFSRDQHSCSSLVESGQQRASFLSSLLASPELPSTMPNSRIRATKSQLLYQHFNASKCHWEFQAWLPLSLLTDSAVCNGQLSDEDQTLALTLPLYYAYVHLQQDRGVSVLPLDSPRTDIVRASWQSGHHLSIPFDTYPHTPNGGIDNASSTYIYPITARLARGRLTITFYSVSNATSPVVRVEVKSSGTTLPGQLLYSSASSSSLSSPSAAAAAVRQAWMLSGVPRDEVGSLSLSLWLHQCPSTSSSGGSVVGSCVSPSPLLFSWSIATSDSLEPRIAPQMDGAVRLAGGLIEGSIWLRQYFRLRANNSVSLDRATLYMCAESTDNTSCTYSQIWELANHDKQVVVAEGFDMETIVKNSTAIQFTIRNKPLQELGLTGRFQLHLKCSIRNSSDLNAASHPIPPLVLSFHLSDPEEHLSSQSSFGVSHGMALLASSITVFLTAAILVAVVLVIVVGLHWRWVRHKEQARSRAGEGGGSGAGTEQGEGGGNCGSATDQNSACAAVARIRKSSSTTSFPTAEKLKMSPQQQQSEVPDDAMQGTTSQMTGQIDRHPVLSKSLPNLFLASTREGKLGRKRQLRKNVRVQAIYSLQASLDKRLGKGRARVGRARGEGGKETGETATVMGEVGKAKKREGEQQQDGDGGFQVYVVKNKASPPVLVRVQPLTGEVDVSRHSTASDLKAEDSALATEL</sequence>
<dbReference type="Proteomes" id="UP001174909">
    <property type="component" value="Unassembled WGS sequence"/>
</dbReference>
<dbReference type="SMART" id="SM00237">
    <property type="entry name" value="Calx_beta"/>
    <property type="match status" value="1"/>
</dbReference>
<name>A0AA35RV26_GEOBA</name>
<dbReference type="EMBL" id="CASHTH010001623">
    <property type="protein sequence ID" value="CAI8017403.1"/>
    <property type="molecule type" value="Genomic_DNA"/>
</dbReference>
<feature type="region of interest" description="Disordered" evidence="4">
    <location>
        <begin position="1042"/>
        <end position="1067"/>
    </location>
</feature>
<dbReference type="InterPro" id="IPR038081">
    <property type="entry name" value="CalX-like_sf"/>
</dbReference>
<dbReference type="PANTHER" id="PTHR45739:SF1">
    <property type="entry name" value="EXTRACELLULAR MATRIX ORGANIZING PROTEIN FRAS1"/>
    <property type="match status" value="1"/>
</dbReference>
<evidence type="ECO:0000256" key="4">
    <source>
        <dbReference type="SAM" id="MobiDB-lite"/>
    </source>
</evidence>
<keyword evidence="5" id="KW-0812">Transmembrane</keyword>
<dbReference type="Pfam" id="PF03160">
    <property type="entry name" value="Calx-beta"/>
    <property type="match status" value="1"/>
</dbReference>
<feature type="compositionally biased region" description="Gly residues" evidence="4">
    <location>
        <begin position="1049"/>
        <end position="1067"/>
    </location>
</feature>
<dbReference type="InterPro" id="IPR003644">
    <property type="entry name" value="Calx_beta"/>
</dbReference>
<dbReference type="PANTHER" id="PTHR45739">
    <property type="entry name" value="MATRIX PROTEIN, PUTATIVE-RELATED"/>
    <property type="match status" value="1"/>
</dbReference>
<dbReference type="SUPFAM" id="SSF141072">
    <property type="entry name" value="CalX-like"/>
    <property type="match status" value="3"/>
</dbReference>
<evidence type="ECO:0000256" key="5">
    <source>
        <dbReference type="SAM" id="Phobius"/>
    </source>
</evidence>
<feature type="domain" description="Calx-beta" evidence="6">
    <location>
        <begin position="233"/>
        <end position="338"/>
    </location>
</feature>
<evidence type="ECO:0000313" key="8">
    <source>
        <dbReference type="Proteomes" id="UP001174909"/>
    </source>
</evidence>
<dbReference type="GO" id="GO:0009653">
    <property type="term" value="P:anatomical structure morphogenesis"/>
    <property type="evidence" value="ECO:0007669"/>
    <property type="project" value="TreeGrafter"/>
</dbReference>
<keyword evidence="5" id="KW-0472">Membrane</keyword>
<dbReference type="GO" id="GO:0007154">
    <property type="term" value="P:cell communication"/>
    <property type="evidence" value="ECO:0007669"/>
    <property type="project" value="InterPro"/>
</dbReference>
<keyword evidence="3" id="KW-0106">Calcium</keyword>
<keyword evidence="2" id="KW-0677">Repeat</keyword>
<evidence type="ECO:0000259" key="6">
    <source>
        <dbReference type="SMART" id="SM00237"/>
    </source>
</evidence>
<accession>A0AA35RV26</accession>
<feature type="non-terminal residue" evidence="7">
    <location>
        <position position="1266"/>
    </location>
</feature>
<feature type="transmembrane region" description="Helical" evidence="5">
    <location>
        <begin position="1006"/>
        <end position="1035"/>
    </location>
</feature>
<comment type="caution">
    <text evidence="7">The sequence shown here is derived from an EMBL/GenBank/DDBJ whole genome shotgun (WGS) entry which is preliminary data.</text>
</comment>
<reference evidence="7" key="1">
    <citation type="submission" date="2023-03" db="EMBL/GenBank/DDBJ databases">
        <authorList>
            <person name="Steffen K."/>
            <person name="Cardenas P."/>
        </authorList>
    </citation>
    <scope>NUCLEOTIDE SEQUENCE</scope>
</reference>
<protein>
    <submittedName>
        <fullName evidence="7">Extracellular matrix protein FRAS1</fullName>
    </submittedName>
</protein>
<keyword evidence="5" id="KW-1133">Transmembrane helix</keyword>
<dbReference type="InterPro" id="IPR051561">
    <property type="entry name" value="FRAS1_ECM"/>
</dbReference>